<dbReference type="RefSeq" id="WP_378037821.1">
    <property type="nucleotide sequence ID" value="NZ_JBHSIV010000023.1"/>
</dbReference>
<feature type="domain" description="DUF5753" evidence="1">
    <location>
        <begin position="112"/>
        <end position="290"/>
    </location>
</feature>
<keyword evidence="3" id="KW-1185">Reference proteome</keyword>
<dbReference type="EMBL" id="JBHSIV010000023">
    <property type="protein sequence ID" value="MFC5064480.1"/>
    <property type="molecule type" value="Genomic_DNA"/>
</dbReference>
<organism evidence="2 3">
    <name type="scientific">Actinomycetospora atypica</name>
    <dbReference type="NCBI Taxonomy" id="1290095"/>
    <lineage>
        <taxon>Bacteria</taxon>
        <taxon>Bacillati</taxon>
        <taxon>Actinomycetota</taxon>
        <taxon>Actinomycetes</taxon>
        <taxon>Pseudonocardiales</taxon>
        <taxon>Pseudonocardiaceae</taxon>
        <taxon>Actinomycetospora</taxon>
    </lineage>
</organism>
<gene>
    <name evidence="2" type="ORF">ACFPBZ_19820</name>
</gene>
<proteinExistence type="predicted"/>
<evidence type="ECO:0000259" key="1">
    <source>
        <dbReference type="Pfam" id="PF19054"/>
    </source>
</evidence>
<reference evidence="3" key="1">
    <citation type="journal article" date="2019" name="Int. J. Syst. Evol. Microbiol.">
        <title>The Global Catalogue of Microorganisms (GCM) 10K type strain sequencing project: providing services to taxonomists for standard genome sequencing and annotation.</title>
        <authorList>
            <consortium name="The Broad Institute Genomics Platform"/>
            <consortium name="The Broad Institute Genome Sequencing Center for Infectious Disease"/>
            <person name="Wu L."/>
            <person name="Ma J."/>
        </authorList>
    </citation>
    <scope>NUCLEOTIDE SEQUENCE [LARGE SCALE GENOMIC DNA]</scope>
    <source>
        <strain evidence="3">CGMCC 4.7093</strain>
    </source>
</reference>
<evidence type="ECO:0000313" key="3">
    <source>
        <dbReference type="Proteomes" id="UP001595947"/>
    </source>
</evidence>
<evidence type="ECO:0000313" key="2">
    <source>
        <dbReference type="EMBL" id="MFC5064480.1"/>
    </source>
</evidence>
<dbReference type="Pfam" id="PF19054">
    <property type="entry name" value="DUF5753"/>
    <property type="match status" value="1"/>
</dbReference>
<sequence length="297" mass="33091">MATPDDIPTTAGTVEDPGPTARRIILGAQLKRLREEASVTRGSAGYHIRGSESKISRMESGKVGFKRRDVDDLLTLYGEGDTPRRARLLELAEQANEPGWWQRSGEAVPGWFSEYVGLESAAVRIQTYELLFVPGLLQTPEYARAIVTRGRPETADAVVEERIDVRMKRQRVLDRPDATTLWAVVEESVLHRPIGGHAVLAAQLDHLLERTRRPNITLQVLPTELSGYGAETAFSLLRFAEPDVPDLAYVEGLTGAVYLDRRNEVEEYSRVMDELTIDALSPDETRSLLTKLRSGLD</sequence>
<comment type="caution">
    <text evidence="2">The sequence shown here is derived from an EMBL/GenBank/DDBJ whole genome shotgun (WGS) entry which is preliminary data.</text>
</comment>
<dbReference type="InterPro" id="IPR043917">
    <property type="entry name" value="DUF5753"/>
</dbReference>
<dbReference type="Pfam" id="PF13560">
    <property type="entry name" value="HTH_31"/>
    <property type="match status" value="1"/>
</dbReference>
<protein>
    <submittedName>
        <fullName evidence="2">Helix-turn-helix domain-containing protein</fullName>
    </submittedName>
</protein>
<dbReference type="Proteomes" id="UP001595947">
    <property type="component" value="Unassembled WGS sequence"/>
</dbReference>
<accession>A0ABV9YSM2</accession>
<name>A0ABV9YSM2_9PSEU</name>